<evidence type="ECO:0000259" key="9">
    <source>
        <dbReference type="PROSITE" id="PS50885"/>
    </source>
</evidence>
<dbReference type="PANTHER" id="PTHR32089">
    <property type="entry name" value="METHYL-ACCEPTING CHEMOTAXIS PROTEIN MCPB"/>
    <property type="match status" value="1"/>
</dbReference>
<dbReference type="Pfam" id="PF00015">
    <property type="entry name" value="MCPsignal"/>
    <property type="match status" value="1"/>
</dbReference>
<evidence type="ECO:0000256" key="4">
    <source>
        <dbReference type="ARBA" id="ARBA00023224"/>
    </source>
</evidence>
<dbReference type="Pfam" id="PF00672">
    <property type="entry name" value="HAMP"/>
    <property type="match status" value="1"/>
</dbReference>
<evidence type="ECO:0000313" key="10">
    <source>
        <dbReference type="EMBL" id="SDP08372.1"/>
    </source>
</evidence>
<dbReference type="SMART" id="SM00304">
    <property type="entry name" value="HAMP"/>
    <property type="match status" value="1"/>
</dbReference>
<feature type="domain" description="Methyl-accepting transducer" evidence="8">
    <location>
        <begin position="284"/>
        <end position="534"/>
    </location>
</feature>
<keyword evidence="11" id="KW-1185">Reference proteome</keyword>
<dbReference type="GO" id="GO:0007165">
    <property type="term" value="P:signal transduction"/>
    <property type="evidence" value="ECO:0007669"/>
    <property type="project" value="UniProtKB-KW"/>
</dbReference>
<reference evidence="11" key="1">
    <citation type="submission" date="2016-10" db="EMBL/GenBank/DDBJ databases">
        <authorList>
            <person name="Varghese N."/>
            <person name="Submissions S."/>
        </authorList>
    </citation>
    <scope>NUCLEOTIDE SEQUENCE [LARGE SCALE GENOMIC DNA]</scope>
    <source>
        <strain evidence="11">IBRC-M10078</strain>
    </source>
</reference>
<dbReference type="CDD" id="cd06225">
    <property type="entry name" value="HAMP"/>
    <property type="match status" value="1"/>
</dbReference>
<keyword evidence="3 7" id="KW-0472">Membrane</keyword>
<keyword evidence="2" id="KW-1003">Cell membrane</keyword>
<evidence type="ECO:0000256" key="7">
    <source>
        <dbReference type="SAM" id="Phobius"/>
    </source>
</evidence>
<feature type="transmembrane region" description="Helical" evidence="7">
    <location>
        <begin position="20"/>
        <end position="39"/>
    </location>
</feature>
<comment type="similarity">
    <text evidence="5">Belongs to the methyl-accepting chemotaxis (MCP) protein family.</text>
</comment>
<organism evidence="10 11">
    <name type="scientific">Litchfieldia salsa</name>
    <dbReference type="NCBI Taxonomy" id="930152"/>
    <lineage>
        <taxon>Bacteria</taxon>
        <taxon>Bacillati</taxon>
        <taxon>Bacillota</taxon>
        <taxon>Bacilli</taxon>
        <taxon>Bacillales</taxon>
        <taxon>Bacillaceae</taxon>
        <taxon>Litchfieldia</taxon>
    </lineage>
</organism>
<keyword evidence="7" id="KW-0812">Transmembrane</keyword>
<dbReference type="Gene3D" id="1.10.287.950">
    <property type="entry name" value="Methyl-accepting chemotaxis protein"/>
    <property type="match status" value="1"/>
</dbReference>
<evidence type="ECO:0000313" key="11">
    <source>
        <dbReference type="Proteomes" id="UP000199159"/>
    </source>
</evidence>
<evidence type="ECO:0000259" key="8">
    <source>
        <dbReference type="PROSITE" id="PS50111"/>
    </source>
</evidence>
<keyword evidence="4 6" id="KW-0807">Transducer</keyword>
<evidence type="ECO:0000256" key="3">
    <source>
        <dbReference type="ARBA" id="ARBA00023136"/>
    </source>
</evidence>
<protein>
    <submittedName>
        <fullName evidence="10">Methyl-accepting chemotaxis protein</fullName>
    </submittedName>
</protein>
<comment type="subcellular location">
    <subcellularLocation>
        <location evidence="1">Cell membrane</location>
    </subcellularLocation>
</comment>
<proteinExistence type="inferred from homology"/>
<name>A0A1H0PT98_9BACI</name>
<dbReference type="EMBL" id="FNJU01000001">
    <property type="protein sequence ID" value="SDP08372.1"/>
    <property type="molecule type" value="Genomic_DNA"/>
</dbReference>
<evidence type="ECO:0000256" key="2">
    <source>
        <dbReference type="ARBA" id="ARBA00022475"/>
    </source>
</evidence>
<feature type="domain" description="HAMP" evidence="9">
    <location>
        <begin position="212"/>
        <end position="265"/>
    </location>
</feature>
<dbReference type="SUPFAM" id="SSF58104">
    <property type="entry name" value="Methyl-accepting chemotaxis protein (MCP) signaling domain"/>
    <property type="match status" value="1"/>
</dbReference>
<keyword evidence="7" id="KW-1133">Transmembrane helix</keyword>
<dbReference type="PANTHER" id="PTHR32089:SF114">
    <property type="entry name" value="METHYL-ACCEPTING CHEMOTAXIS PROTEIN MCPB"/>
    <property type="match status" value="1"/>
</dbReference>
<dbReference type="InterPro" id="IPR003660">
    <property type="entry name" value="HAMP_dom"/>
</dbReference>
<gene>
    <name evidence="10" type="ORF">SAMN05216565_101460</name>
</gene>
<accession>A0A1H0PT98</accession>
<dbReference type="Proteomes" id="UP000199159">
    <property type="component" value="Unassembled WGS sequence"/>
</dbReference>
<dbReference type="PROSITE" id="PS50111">
    <property type="entry name" value="CHEMOTAXIS_TRANSDUC_2"/>
    <property type="match status" value="1"/>
</dbReference>
<evidence type="ECO:0000256" key="5">
    <source>
        <dbReference type="ARBA" id="ARBA00029447"/>
    </source>
</evidence>
<evidence type="ECO:0000256" key="6">
    <source>
        <dbReference type="PROSITE-ProRule" id="PRU00284"/>
    </source>
</evidence>
<dbReference type="GO" id="GO:0005886">
    <property type="term" value="C:plasma membrane"/>
    <property type="evidence" value="ECO:0007669"/>
    <property type="project" value="UniProtKB-SubCell"/>
</dbReference>
<dbReference type="RefSeq" id="WP_238457140.1">
    <property type="nucleotide sequence ID" value="NZ_FNJU01000001.1"/>
</dbReference>
<dbReference type="STRING" id="930152.SAMN05216565_101460"/>
<dbReference type="AlphaFoldDB" id="A0A1H0PT98"/>
<evidence type="ECO:0000256" key="1">
    <source>
        <dbReference type="ARBA" id="ARBA00004236"/>
    </source>
</evidence>
<dbReference type="PROSITE" id="PS50885">
    <property type="entry name" value="HAMP"/>
    <property type="match status" value="1"/>
</dbReference>
<dbReference type="SMART" id="SM00283">
    <property type="entry name" value="MA"/>
    <property type="match status" value="1"/>
</dbReference>
<sequence>MRNITNYWSRKSIGIKYSFVFAMVMLLFILSVSITYWLLANTNESIEKTKTQNEIVIEVSELLSIYQEKYLHIPEYIIAEDRERLLHYISSSEAFVESANSIRQRLNTEEQIEIFNQIIENNHMLDQYFFSMIVPNVQEINTELFLELQADANTMKEDTMTLANQLKQEAVSTNRTFIETAQHNIDETNATLLISVAVSLFISIALIFFISRSIRKSLNQVIQASDAIANGNLSVEDLVDNQSNDIGKLSVSINHMKISLKEMILEISELAANVNEQVSSFLHTSDDVRKGSEQVAITVEELANGATNQADEAGNISEKTREFHHKIMDANNHGEKLVTFSQEVLTVSIDGDQQMKQSLEQMDIITNTVKKSVAKINDVEKQTDAISEFVKIIQTIASQTNLLALNASIEAARAGEAGKSFAVVADEVRKLAEEVGASSKSITVLVDTINKEISSMSEELSIGYSEVNKGKQQIETSGQYFYDIKEKVSIMSKRVDDISNTLIYLGESSNSINMSVEHIAAISEESAAGSEEISASAIEQRNSMEQVSEGLTQLQQSVERMNTLISRFDV</sequence>
<dbReference type="Gene3D" id="6.10.340.10">
    <property type="match status" value="1"/>
</dbReference>
<feature type="transmembrane region" description="Helical" evidence="7">
    <location>
        <begin position="190"/>
        <end position="210"/>
    </location>
</feature>
<dbReference type="InterPro" id="IPR004089">
    <property type="entry name" value="MCPsignal_dom"/>
</dbReference>